<keyword evidence="2" id="KW-1185">Reference proteome</keyword>
<dbReference type="RefSeq" id="WP_013336407.1">
    <property type="nucleotide sequence ID" value="NC_014537.1"/>
</dbReference>
<evidence type="ECO:0000313" key="1">
    <source>
        <dbReference type="EMBL" id="ADN50682.1"/>
    </source>
</evidence>
<dbReference type="Proteomes" id="UP000006681">
    <property type="component" value="Chromosome"/>
</dbReference>
<reference evidence="1 2" key="1">
    <citation type="journal article" date="2010" name="Stand. Genomic Sci.">
        <title>Complete genome sequence of Vulcanisaeta distributa type strain (IC-017).</title>
        <authorList>
            <person name="Mavromatis K."/>
            <person name="Sikorski J."/>
            <person name="Pabst E."/>
            <person name="Teshima H."/>
            <person name="Lapidus A."/>
            <person name="Lucas S."/>
            <person name="Nolan M."/>
            <person name="Glavina Del Rio T."/>
            <person name="Cheng J.F."/>
            <person name="Bruce D."/>
            <person name="Goodwin L."/>
            <person name="Pitluck S."/>
            <person name="Liolios K."/>
            <person name="Ivanova N."/>
            <person name="Mikhailova N."/>
            <person name="Pati A."/>
            <person name="Chen A."/>
            <person name="Palaniappan K."/>
            <person name="Land M."/>
            <person name="Hauser L."/>
            <person name="Chang Y.J."/>
            <person name="Jeffries C.D."/>
            <person name="Rohde M."/>
            <person name="Spring S."/>
            <person name="Goker M."/>
            <person name="Wirth R."/>
            <person name="Woyke T."/>
            <person name="Bristow J."/>
            <person name="Eisen J.A."/>
            <person name="Markowitz V."/>
            <person name="Hugenholtz P."/>
            <person name="Klenk H.P."/>
            <person name="Kyrpides N.C."/>
        </authorList>
    </citation>
    <scope>NUCLEOTIDE SEQUENCE [LARGE SCALE GENOMIC DNA]</scope>
    <source>
        <strain evidence="2">DSM 14429 / JCM 11212 / NBRC 100878 / IC-017</strain>
    </source>
</reference>
<organism evidence="1 2">
    <name type="scientific">Vulcanisaeta distributa (strain DSM 14429 / JCM 11212 / NBRC 100878 / IC-017)</name>
    <dbReference type="NCBI Taxonomy" id="572478"/>
    <lineage>
        <taxon>Archaea</taxon>
        <taxon>Thermoproteota</taxon>
        <taxon>Thermoprotei</taxon>
        <taxon>Thermoproteales</taxon>
        <taxon>Thermoproteaceae</taxon>
        <taxon>Vulcanisaeta</taxon>
    </lineage>
</organism>
<proteinExistence type="predicted"/>
<gene>
    <name evidence="1" type="ordered locus">Vdis_1296</name>
</gene>
<dbReference type="eggNOG" id="arCOG04119">
    <property type="taxonomic scope" value="Archaea"/>
</dbReference>
<dbReference type="InterPro" id="IPR043519">
    <property type="entry name" value="NT_sf"/>
</dbReference>
<protein>
    <recommendedName>
        <fullName evidence="3">Nucleotidyltransferase</fullName>
    </recommendedName>
</protein>
<dbReference type="EMBL" id="CP002100">
    <property type="protein sequence ID" value="ADN50682.1"/>
    <property type="molecule type" value="Genomic_DNA"/>
</dbReference>
<reference evidence="2" key="2">
    <citation type="journal article" date="2010" name="Stand. Genomic Sci.">
        <title>Complete genome sequence of Vulcanisaeta distributa type strain (IC-017T).</title>
        <authorList>
            <person name="Mavromatis K."/>
            <person name="Sikorski J."/>
            <person name="Pabst E."/>
            <person name="Teshima H."/>
            <person name="Lapidus A."/>
            <person name="Lucas S."/>
            <person name="Nolan M."/>
            <person name="Glavina Del Rio T."/>
            <person name="Cheng J."/>
            <person name="Bruce D."/>
            <person name="Goodwin L."/>
            <person name="Pitluck S."/>
            <person name="Liolios K."/>
            <person name="Ivanova N."/>
            <person name="Mikhailova N."/>
            <person name="Pati A."/>
            <person name="Chen A."/>
            <person name="Palaniappan K."/>
            <person name="Land M."/>
            <person name="Hauser L."/>
            <person name="Chang Y."/>
            <person name="Jeffries C."/>
            <person name="Rohde M."/>
            <person name="Spring S."/>
            <person name="Goker M."/>
            <person name="Wirth R."/>
            <person name="Woyke T."/>
            <person name="Bristow J."/>
            <person name="Eisen J."/>
            <person name="Markowitz V."/>
            <person name="Hugenholtz P."/>
            <person name="Klenk H."/>
            <person name="Kyrpides N."/>
        </authorList>
    </citation>
    <scope>NUCLEOTIDE SEQUENCE [LARGE SCALE GENOMIC DNA]</scope>
    <source>
        <strain evidence="2">DSM 14429 / JCM 11212 / NBRC 100878 / IC-017</strain>
    </source>
</reference>
<name>E1QRW5_VULDI</name>
<sequence>MGSNQSRETLDLIRKALVKVGSELNKRGIDFILIGSAVLPLLYGIDWNIHDIDIFIINKSTITEPEVFEEIARENDWDVGMDMNGMMYYEILVNAQVIRVDLMENILDIYIPEEMIRNAVKVKVNGLEIRSIRLEDLLVLKAREASEEGDEFLSRIAEILADPESKVSIDKEYLRRAINYYADDKDSIERRLEKSGIYLE</sequence>
<evidence type="ECO:0000313" key="2">
    <source>
        <dbReference type="Proteomes" id="UP000006681"/>
    </source>
</evidence>
<dbReference type="SUPFAM" id="SSF81301">
    <property type="entry name" value="Nucleotidyltransferase"/>
    <property type="match status" value="1"/>
</dbReference>
<dbReference type="HOGENOM" id="CLU_120784_0_0_2"/>
<dbReference type="Gene3D" id="3.30.460.40">
    <property type="match status" value="1"/>
</dbReference>
<dbReference type="Pfam" id="PF09970">
    <property type="entry name" value="DUF2204"/>
    <property type="match status" value="1"/>
</dbReference>
<evidence type="ECO:0008006" key="3">
    <source>
        <dbReference type="Google" id="ProtNLM"/>
    </source>
</evidence>
<dbReference type="KEGG" id="vdi:Vdis_1296"/>
<dbReference type="OrthoDB" id="26089at2157"/>
<accession>E1QRW5</accession>
<dbReference type="AlphaFoldDB" id="E1QRW5"/>
<dbReference type="GeneID" id="9752228"/>
<dbReference type="InterPro" id="IPR018700">
    <property type="entry name" value="DUF2204"/>
</dbReference>